<protein>
    <recommendedName>
        <fullName evidence="7">ESX secretion-associated protein EspG</fullName>
    </recommendedName>
</protein>
<evidence type="ECO:0000313" key="5">
    <source>
        <dbReference type="EMBL" id="MQY22490.1"/>
    </source>
</evidence>
<dbReference type="InterPro" id="IPR025734">
    <property type="entry name" value="EspG"/>
</dbReference>
<organism evidence="5 6">
    <name type="scientific">Nocardia macrotermitis</name>
    <dbReference type="NCBI Taxonomy" id="2585198"/>
    <lineage>
        <taxon>Bacteria</taxon>
        <taxon>Bacillati</taxon>
        <taxon>Actinomycetota</taxon>
        <taxon>Actinomycetes</taxon>
        <taxon>Mycobacteriales</taxon>
        <taxon>Nocardiaceae</taxon>
        <taxon>Nocardia</taxon>
    </lineage>
</organism>
<dbReference type="Pfam" id="PF14011">
    <property type="entry name" value="ESX-1_EspG"/>
    <property type="match status" value="1"/>
</dbReference>
<keyword evidence="3" id="KW-0963">Cytoplasm</keyword>
<dbReference type="AlphaFoldDB" id="A0A7K0D9P4"/>
<sequence>MAVTWNLSAAELVVAWDRLFAERLPSPLCALLPVHYADEYARLSSRTWVDMQDRYDGTLYDALGRVARAEVRVVAHAVDPRRPEDSTARVRVVGARQGAAAVLIRQLPGESMWHSGGFVVTMGDAGRLAGGMVGALPMCEPGRLPDIPMVQSQDRSDTDHWYGQSAVFDNYRELEARSVAFVEHPVRMLGSIETSQGSSIFGPRGILTRRIYWRDLVDDGRYVIPDTPDPVAVGADQRRVAQLIATDIAVVLETLEDEHRA</sequence>
<evidence type="ECO:0008006" key="7">
    <source>
        <dbReference type="Google" id="ProtNLM"/>
    </source>
</evidence>
<name>A0A7K0D9P4_9NOCA</name>
<proteinExistence type="inferred from homology"/>
<dbReference type="EMBL" id="WEGK01000013">
    <property type="protein sequence ID" value="MQY22490.1"/>
    <property type="molecule type" value="Genomic_DNA"/>
</dbReference>
<keyword evidence="4" id="KW-0143">Chaperone</keyword>
<reference evidence="5 6" key="1">
    <citation type="submission" date="2019-10" db="EMBL/GenBank/DDBJ databases">
        <title>Nocardia macrotermitis sp. nov. and Nocardia aurantia sp. nov., isolated from the gut of fungus growing-termite Macrotermes natalensis.</title>
        <authorList>
            <person name="Benndorf R."/>
            <person name="Schwitalla J."/>
            <person name="Martin K."/>
            <person name="De Beer W."/>
            <person name="Kaster A.-K."/>
            <person name="Vollmers J."/>
            <person name="Poulsen M."/>
            <person name="Beemelmanns C."/>
        </authorList>
    </citation>
    <scope>NUCLEOTIDE SEQUENCE [LARGE SCALE GENOMIC DNA]</scope>
    <source>
        <strain evidence="5 6">RB20</strain>
    </source>
</reference>
<dbReference type="RefSeq" id="WP_153414080.1">
    <property type="nucleotide sequence ID" value="NZ_WEGK01000013.1"/>
</dbReference>
<evidence type="ECO:0000256" key="2">
    <source>
        <dbReference type="ARBA" id="ARBA00006411"/>
    </source>
</evidence>
<comment type="subcellular location">
    <subcellularLocation>
        <location evidence="1">Cytoplasm</location>
    </subcellularLocation>
</comment>
<comment type="caution">
    <text evidence="5">The sequence shown here is derived from an EMBL/GenBank/DDBJ whole genome shotgun (WGS) entry which is preliminary data.</text>
</comment>
<gene>
    <name evidence="5" type="ORF">NRB20_56080</name>
</gene>
<evidence type="ECO:0000256" key="4">
    <source>
        <dbReference type="ARBA" id="ARBA00023186"/>
    </source>
</evidence>
<evidence type="ECO:0000256" key="3">
    <source>
        <dbReference type="ARBA" id="ARBA00022490"/>
    </source>
</evidence>
<dbReference type="OrthoDB" id="4565556at2"/>
<evidence type="ECO:0000313" key="6">
    <source>
        <dbReference type="Proteomes" id="UP000438448"/>
    </source>
</evidence>
<keyword evidence="6" id="KW-1185">Reference proteome</keyword>
<evidence type="ECO:0000256" key="1">
    <source>
        <dbReference type="ARBA" id="ARBA00004496"/>
    </source>
</evidence>
<accession>A0A7K0D9P4</accession>
<dbReference type="Proteomes" id="UP000438448">
    <property type="component" value="Unassembled WGS sequence"/>
</dbReference>
<comment type="similarity">
    <text evidence="2">Belongs to the EspG family.</text>
</comment>